<keyword evidence="1" id="KW-0812">Transmembrane</keyword>
<keyword evidence="3" id="KW-1185">Reference proteome</keyword>
<protein>
    <submittedName>
        <fullName evidence="2">Uncharacterized protein</fullName>
    </submittedName>
</protein>
<dbReference type="AlphaFoldDB" id="A0A4P6EU69"/>
<dbReference type="OrthoDB" id="5148138at2"/>
<reference evidence="2 3" key="1">
    <citation type="submission" date="2019-01" db="EMBL/GenBank/DDBJ databases">
        <title>Genome sequencing of strain DFW100M-13.</title>
        <authorList>
            <person name="Heo J."/>
            <person name="Kim S.-J."/>
            <person name="Kim J.-S."/>
            <person name="Hong S.-B."/>
            <person name="Kwon S.-W."/>
        </authorList>
    </citation>
    <scope>NUCLEOTIDE SEQUENCE [LARGE SCALE GENOMIC DNA]</scope>
    <source>
        <strain evidence="2 3">DFW100M-13</strain>
    </source>
</reference>
<name>A0A4P6EU69_9MICO</name>
<organism evidence="2 3">
    <name type="scientific">Microbacterium protaetiae</name>
    <dbReference type="NCBI Taxonomy" id="2509458"/>
    <lineage>
        <taxon>Bacteria</taxon>
        <taxon>Bacillati</taxon>
        <taxon>Actinomycetota</taxon>
        <taxon>Actinomycetes</taxon>
        <taxon>Micrococcales</taxon>
        <taxon>Microbacteriaceae</taxon>
        <taxon>Microbacterium</taxon>
    </lineage>
</organism>
<feature type="transmembrane region" description="Helical" evidence="1">
    <location>
        <begin position="6"/>
        <end position="25"/>
    </location>
</feature>
<feature type="transmembrane region" description="Helical" evidence="1">
    <location>
        <begin position="150"/>
        <end position="167"/>
    </location>
</feature>
<dbReference type="RefSeq" id="WP_129393334.1">
    <property type="nucleotide sequence ID" value="NZ_CP035494.1"/>
</dbReference>
<feature type="transmembrane region" description="Helical" evidence="1">
    <location>
        <begin position="93"/>
        <end position="112"/>
    </location>
</feature>
<sequence>MDERLVTVVWFAVIAAMPIVCLFVMSRPHWSQRRAQQTALRAGPPLGSDALRTRVANAVRARATVNMWAALLAIVAYGAVAVVAPAAANASTAWLLLLVLVCGVFAVTGVVYQTRHPLFTPPTHAVRVAHVRRVRTAHYLGRTLTALPRVLLALAAVGTAVVVPLAHPTNRPLIILVVCFTAALIVSSWTLWMEHHVLAAPQAAGDALELAWDDLFRANTVNTLRMAAAMASSLPVGALLMTAISSGASAPTTTAFTFVGIPFVQLVYLAGADRVRPPLRPTLTGGLA</sequence>
<dbReference type="EMBL" id="CP035494">
    <property type="protein sequence ID" value="QAY61588.1"/>
    <property type="molecule type" value="Genomic_DNA"/>
</dbReference>
<feature type="transmembrane region" description="Helical" evidence="1">
    <location>
        <begin position="67"/>
        <end position="87"/>
    </location>
</feature>
<keyword evidence="1" id="KW-1133">Transmembrane helix</keyword>
<keyword evidence="1" id="KW-0472">Membrane</keyword>
<accession>A0A4P6EU69</accession>
<dbReference type="KEGG" id="mprt:ET475_17515"/>
<dbReference type="Proteomes" id="UP000293995">
    <property type="component" value="Chromosome"/>
</dbReference>
<evidence type="ECO:0000313" key="3">
    <source>
        <dbReference type="Proteomes" id="UP000293995"/>
    </source>
</evidence>
<gene>
    <name evidence="2" type="ORF">ET475_17515</name>
</gene>
<evidence type="ECO:0000313" key="2">
    <source>
        <dbReference type="EMBL" id="QAY61588.1"/>
    </source>
</evidence>
<evidence type="ECO:0000256" key="1">
    <source>
        <dbReference type="SAM" id="Phobius"/>
    </source>
</evidence>
<feature type="transmembrane region" description="Helical" evidence="1">
    <location>
        <begin position="173"/>
        <end position="192"/>
    </location>
</feature>
<feature type="transmembrane region" description="Helical" evidence="1">
    <location>
        <begin position="226"/>
        <end position="244"/>
    </location>
</feature>
<feature type="transmembrane region" description="Helical" evidence="1">
    <location>
        <begin position="250"/>
        <end position="270"/>
    </location>
</feature>
<proteinExistence type="predicted"/>